<dbReference type="AlphaFoldDB" id="A0A078JP85"/>
<evidence type="ECO:0000313" key="5">
    <source>
        <dbReference type="EMBL" id="CDY67192.1"/>
    </source>
</evidence>
<keyword evidence="1" id="KW-0479">Metal-binding</keyword>
<accession>A0A078JP85</accession>
<keyword evidence="1" id="KW-0862">Zinc</keyword>
<reference evidence="5" key="2">
    <citation type="submission" date="2014-06" db="EMBL/GenBank/DDBJ databases">
        <authorList>
            <person name="Genoscope - CEA"/>
        </authorList>
    </citation>
    <scope>NUCLEOTIDE SEQUENCE</scope>
</reference>
<protein>
    <submittedName>
        <fullName evidence="4">(rape) hypothetical protein</fullName>
    </submittedName>
    <submittedName>
        <fullName evidence="5">BnaA06g38750D protein</fullName>
    </submittedName>
</protein>
<dbReference type="PaxDb" id="3708-A0A078JP85"/>
<evidence type="ECO:0000259" key="3">
    <source>
        <dbReference type="PROSITE" id="PS50089"/>
    </source>
</evidence>
<dbReference type="InterPro" id="IPR001841">
    <property type="entry name" value="Znf_RING"/>
</dbReference>
<gene>
    <name evidence="5" type="primary">BnaA06g38750D</name>
    <name evidence="4" type="ORF">DARMORV10_A06P27150.1</name>
    <name evidence="5" type="ORF">GSBRNA2T00059731001</name>
</gene>
<evidence type="ECO:0000256" key="1">
    <source>
        <dbReference type="PROSITE-ProRule" id="PRU00175"/>
    </source>
</evidence>
<dbReference type="EMBL" id="LK035847">
    <property type="protein sequence ID" value="CDY67192.1"/>
    <property type="molecule type" value="Genomic_DNA"/>
</dbReference>
<dbReference type="GO" id="GO:0008270">
    <property type="term" value="F:zinc ion binding"/>
    <property type="evidence" value="ECO:0007669"/>
    <property type="project" value="UniProtKB-KW"/>
</dbReference>
<dbReference type="GO" id="GO:0016567">
    <property type="term" value="P:protein ubiquitination"/>
    <property type="evidence" value="ECO:0007669"/>
    <property type="project" value="InterPro"/>
</dbReference>
<dbReference type="PANTHER" id="PTHR46400:SF8">
    <property type="entry name" value="E3 UBIQUITIN LIGASE BIG BROTHER-RELATED-LIKE ISOFORM X1"/>
    <property type="match status" value="1"/>
</dbReference>
<name>A0A078JP85_BRANA</name>
<feature type="compositionally biased region" description="Acidic residues" evidence="2">
    <location>
        <begin position="56"/>
        <end position="71"/>
    </location>
</feature>
<keyword evidence="6" id="KW-1185">Reference proteome</keyword>
<dbReference type="InterPro" id="IPR013083">
    <property type="entry name" value="Znf_RING/FYVE/PHD"/>
</dbReference>
<dbReference type="InterPro" id="IPR033276">
    <property type="entry name" value="BB"/>
</dbReference>
<proteinExistence type="predicted"/>
<dbReference type="Proteomes" id="UP000028999">
    <property type="component" value="Unassembled WGS sequence"/>
</dbReference>
<dbReference type="PANTHER" id="PTHR46400">
    <property type="entry name" value="RING/U-BOX SUPERFAMILY PROTEIN"/>
    <property type="match status" value="1"/>
</dbReference>
<dbReference type="Gramene" id="CDY67192">
    <property type="protein sequence ID" value="CDY67192"/>
    <property type="gene ID" value="GSBRNA2T00059731001"/>
</dbReference>
<feature type="domain" description="RING-type" evidence="3">
    <location>
        <begin position="165"/>
        <end position="206"/>
    </location>
</feature>
<dbReference type="Pfam" id="PF13639">
    <property type="entry name" value="zf-RING_2"/>
    <property type="match status" value="1"/>
</dbReference>
<dbReference type="EMBL" id="HG994360">
    <property type="protein sequence ID" value="CAF2087000.1"/>
    <property type="molecule type" value="Genomic_DNA"/>
</dbReference>
<dbReference type="Proteomes" id="UP001295469">
    <property type="component" value="Chromosome A06"/>
</dbReference>
<evidence type="ECO:0000313" key="6">
    <source>
        <dbReference type="Proteomes" id="UP000028999"/>
    </source>
</evidence>
<dbReference type="GO" id="GO:0004842">
    <property type="term" value="F:ubiquitin-protein transferase activity"/>
    <property type="evidence" value="ECO:0000318"/>
    <property type="project" value="GO_Central"/>
</dbReference>
<evidence type="ECO:0000313" key="4">
    <source>
        <dbReference type="EMBL" id="CAF2087000.1"/>
    </source>
</evidence>
<evidence type="ECO:0000256" key="2">
    <source>
        <dbReference type="SAM" id="MobiDB-lite"/>
    </source>
</evidence>
<dbReference type="GO" id="GO:0031624">
    <property type="term" value="F:ubiquitin conjugating enzyme binding"/>
    <property type="evidence" value="ECO:0000318"/>
    <property type="project" value="GO_Central"/>
</dbReference>
<dbReference type="OMA" id="SSCLHPY"/>
<keyword evidence="1" id="KW-0863">Zinc-finger</keyword>
<sequence>MDNQEEDPKQPPNKFPDLTVFEQANSEVALAASQANSHFPPRIHDLASSRFSMMESDGESEDEDEDEEEINDNYYEYFDSNGFGEDEDEINEYLEDQESNSYVEEDDFLEEEDEIDPDQLSYEELIALGEFIGVEKRGLTQTEISTCLKPSSYEFSHNKNEIDRCVVCQMEFEEGESLVVLRLCNHPYHSECITKWLQTKKVCPICGSEPSHG</sequence>
<dbReference type="GO" id="GO:0046621">
    <property type="term" value="P:negative regulation of organ growth"/>
    <property type="evidence" value="ECO:0007669"/>
    <property type="project" value="InterPro"/>
</dbReference>
<organism evidence="5 6">
    <name type="scientific">Brassica napus</name>
    <name type="common">Rape</name>
    <dbReference type="NCBI Taxonomy" id="3708"/>
    <lineage>
        <taxon>Eukaryota</taxon>
        <taxon>Viridiplantae</taxon>
        <taxon>Streptophyta</taxon>
        <taxon>Embryophyta</taxon>
        <taxon>Tracheophyta</taxon>
        <taxon>Spermatophyta</taxon>
        <taxon>Magnoliopsida</taxon>
        <taxon>eudicotyledons</taxon>
        <taxon>Gunneridae</taxon>
        <taxon>Pentapetalae</taxon>
        <taxon>rosids</taxon>
        <taxon>malvids</taxon>
        <taxon>Brassicales</taxon>
        <taxon>Brassicaceae</taxon>
        <taxon>Brassiceae</taxon>
        <taxon>Brassica</taxon>
    </lineage>
</organism>
<dbReference type="Gene3D" id="3.30.40.10">
    <property type="entry name" value="Zinc/RING finger domain, C3HC4 (zinc finger)"/>
    <property type="match status" value="1"/>
</dbReference>
<dbReference type="SUPFAM" id="SSF57850">
    <property type="entry name" value="RING/U-box"/>
    <property type="match status" value="1"/>
</dbReference>
<reference evidence="4" key="3">
    <citation type="submission" date="2021-01" db="EMBL/GenBank/DDBJ databases">
        <authorList>
            <consortium name="Genoscope - CEA"/>
            <person name="William W."/>
        </authorList>
    </citation>
    <scope>NUCLEOTIDE SEQUENCE</scope>
</reference>
<dbReference type="PROSITE" id="PS50089">
    <property type="entry name" value="ZF_RING_2"/>
    <property type="match status" value="1"/>
</dbReference>
<reference evidence="5 6" key="1">
    <citation type="journal article" date="2014" name="Science">
        <title>Plant genetics. Early allopolyploid evolution in the post-Neolithic Brassica napus oilseed genome.</title>
        <authorList>
            <person name="Chalhoub B."/>
            <person name="Denoeud F."/>
            <person name="Liu S."/>
            <person name="Parkin I.A."/>
            <person name="Tang H."/>
            <person name="Wang X."/>
            <person name="Chiquet J."/>
            <person name="Belcram H."/>
            <person name="Tong C."/>
            <person name="Samans B."/>
            <person name="Correa M."/>
            <person name="Da Silva C."/>
            <person name="Just J."/>
            <person name="Falentin C."/>
            <person name="Koh C.S."/>
            <person name="Le Clainche I."/>
            <person name="Bernard M."/>
            <person name="Bento P."/>
            <person name="Noel B."/>
            <person name="Labadie K."/>
            <person name="Alberti A."/>
            <person name="Charles M."/>
            <person name="Arnaud D."/>
            <person name="Guo H."/>
            <person name="Daviaud C."/>
            <person name="Alamery S."/>
            <person name="Jabbari K."/>
            <person name="Zhao M."/>
            <person name="Edger P.P."/>
            <person name="Chelaifa H."/>
            <person name="Tack D."/>
            <person name="Lassalle G."/>
            <person name="Mestiri I."/>
            <person name="Schnel N."/>
            <person name="Le Paslier M.C."/>
            <person name="Fan G."/>
            <person name="Renault V."/>
            <person name="Bayer P.E."/>
            <person name="Golicz A.A."/>
            <person name="Manoli S."/>
            <person name="Lee T.H."/>
            <person name="Thi V.H."/>
            <person name="Chalabi S."/>
            <person name="Hu Q."/>
            <person name="Fan C."/>
            <person name="Tollenaere R."/>
            <person name="Lu Y."/>
            <person name="Battail C."/>
            <person name="Shen J."/>
            <person name="Sidebottom C.H."/>
            <person name="Wang X."/>
            <person name="Canaguier A."/>
            <person name="Chauveau A."/>
            <person name="Berard A."/>
            <person name="Deniot G."/>
            <person name="Guan M."/>
            <person name="Liu Z."/>
            <person name="Sun F."/>
            <person name="Lim Y.P."/>
            <person name="Lyons E."/>
            <person name="Town C.D."/>
            <person name="Bancroft I."/>
            <person name="Wang X."/>
            <person name="Meng J."/>
            <person name="Ma J."/>
            <person name="Pires J.C."/>
            <person name="King G.J."/>
            <person name="Brunel D."/>
            <person name="Delourme R."/>
            <person name="Renard M."/>
            <person name="Aury J.M."/>
            <person name="Adams K.L."/>
            <person name="Batley J."/>
            <person name="Snowdon R.J."/>
            <person name="Tost J."/>
            <person name="Edwards D."/>
            <person name="Zhou Y."/>
            <person name="Hua W."/>
            <person name="Sharpe A.G."/>
            <person name="Paterson A.H."/>
            <person name="Guan C."/>
            <person name="Wincker P."/>
        </authorList>
    </citation>
    <scope>NUCLEOTIDE SEQUENCE [LARGE SCALE GENOMIC DNA]</scope>
    <source>
        <strain evidence="6">cv. Darmor-bzh</strain>
    </source>
</reference>
<feature type="region of interest" description="Disordered" evidence="2">
    <location>
        <begin position="48"/>
        <end position="72"/>
    </location>
</feature>
<dbReference type="SMART" id="SM00184">
    <property type="entry name" value="RING"/>
    <property type="match status" value="1"/>
</dbReference>